<keyword evidence="2" id="KW-0663">Pyridoxal phosphate</keyword>
<dbReference type="AlphaFoldDB" id="A0A1I1WIS3"/>
<comment type="cofactor">
    <cofactor evidence="1">
        <name>pyridoxal 5'-phosphate</name>
        <dbReference type="ChEBI" id="CHEBI:597326"/>
    </cofactor>
</comment>
<evidence type="ECO:0000313" key="3">
    <source>
        <dbReference type="EMBL" id="SFD94881.1"/>
    </source>
</evidence>
<dbReference type="Gene3D" id="3.40.640.10">
    <property type="entry name" value="Type I PLP-dependent aspartate aminotransferase-like (Major domain)"/>
    <property type="match status" value="1"/>
</dbReference>
<dbReference type="PANTHER" id="PTHR30244">
    <property type="entry name" value="TRANSAMINASE"/>
    <property type="match status" value="1"/>
</dbReference>
<proteinExistence type="inferred from homology"/>
<reference evidence="4" key="1">
    <citation type="submission" date="2016-10" db="EMBL/GenBank/DDBJ databases">
        <authorList>
            <person name="Varghese N."/>
            <person name="Submissions S."/>
        </authorList>
    </citation>
    <scope>NUCLEOTIDE SEQUENCE [LARGE SCALE GENOMIC DNA]</scope>
    <source>
        <strain evidence="4">DSM 46838</strain>
    </source>
</reference>
<dbReference type="PANTHER" id="PTHR30244:SF34">
    <property type="entry name" value="DTDP-4-AMINO-4,6-DIDEOXYGALACTOSE TRANSAMINASE"/>
    <property type="match status" value="1"/>
</dbReference>
<organism evidence="3 4">
    <name type="scientific">Blastococcus tunisiensis</name>
    <dbReference type="NCBI Taxonomy" id="1798228"/>
    <lineage>
        <taxon>Bacteria</taxon>
        <taxon>Bacillati</taxon>
        <taxon>Actinomycetota</taxon>
        <taxon>Actinomycetes</taxon>
        <taxon>Geodermatophilales</taxon>
        <taxon>Geodermatophilaceae</taxon>
        <taxon>Blastococcus</taxon>
    </lineage>
</organism>
<dbReference type="SUPFAM" id="SSF53383">
    <property type="entry name" value="PLP-dependent transferases"/>
    <property type="match status" value="1"/>
</dbReference>
<dbReference type="Gene3D" id="3.90.1150.10">
    <property type="entry name" value="Aspartate Aminotransferase, domain 1"/>
    <property type="match status" value="1"/>
</dbReference>
<dbReference type="GO" id="GO:0000271">
    <property type="term" value="P:polysaccharide biosynthetic process"/>
    <property type="evidence" value="ECO:0007669"/>
    <property type="project" value="TreeGrafter"/>
</dbReference>
<dbReference type="EMBL" id="FOND01000001">
    <property type="protein sequence ID" value="SFD94881.1"/>
    <property type="molecule type" value="Genomic_DNA"/>
</dbReference>
<evidence type="ECO:0000313" key="4">
    <source>
        <dbReference type="Proteomes" id="UP000198589"/>
    </source>
</evidence>
<protein>
    <submittedName>
        <fullName evidence="3">CDP-6-deoxy-D-xylo-4-hexulose-3-dehydrase</fullName>
    </submittedName>
</protein>
<dbReference type="InterPro" id="IPR015421">
    <property type="entry name" value="PyrdxlP-dep_Trfase_major"/>
</dbReference>
<dbReference type="Pfam" id="PF01041">
    <property type="entry name" value="DegT_DnrJ_EryC1"/>
    <property type="match status" value="1"/>
</dbReference>
<evidence type="ECO:0000256" key="1">
    <source>
        <dbReference type="ARBA" id="ARBA00001933"/>
    </source>
</evidence>
<dbReference type="InterPro" id="IPR015424">
    <property type="entry name" value="PyrdxlP-dep_Trfase"/>
</dbReference>
<keyword evidence="4" id="KW-1185">Reference proteome</keyword>
<dbReference type="InterPro" id="IPR015422">
    <property type="entry name" value="PyrdxlP-dep_Trfase_small"/>
</dbReference>
<dbReference type="PIRSF" id="PIRSF000390">
    <property type="entry name" value="PLP_StrS"/>
    <property type="match status" value="1"/>
</dbReference>
<dbReference type="STRING" id="1798228.SAMN05216574_101394"/>
<dbReference type="GO" id="GO:0008483">
    <property type="term" value="F:transaminase activity"/>
    <property type="evidence" value="ECO:0007669"/>
    <property type="project" value="TreeGrafter"/>
</dbReference>
<dbReference type="Proteomes" id="UP000198589">
    <property type="component" value="Unassembled WGS sequence"/>
</dbReference>
<dbReference type="GO" id="GO:0030170">
    <property type="term" value="F:pyridoxal phosphate binding"/>
    <property type="evidence" value="ECO:0007669"/>
    <property type="project" value="TreeGrafter"/>
</dbReference>
<dbReference type="CDD" id="cd00616">
    <property type="entry name" value="AHBA_syn"/>
    <property type="match status" value="1"/>
</dbReference>
<dbReference type="RefSeq" id="WP_092195063.1">
    <property type="nucleotide sequence ID" value="NZ_FOND01000001.1"/>
</dbReference>
<sequence length="396" mass="44022">MSATPRYPLATSSWVADEYAALARVTASGRFSMGPEVRAAERQFADFLGARHTVMVNSGSSANLLMVGALMYRSEGALAPGDEVLVPAVSWPTTYYPLHQYGLRQVFVDVDLDTLNYDLDALAAAVTDRTRAVMTVNLLGNPNDFDRLQAFCDERGLLLIEDNCESLGATYNGRQAGTFGQMGTYSSFFSHHISTMEGGYISTDDDELHHLLLALRAHGWTRDLPEENLIGGRKNPDPFMESFHFFLPGYNVRPIEMEAALAQVQVARLPEFIEGRRRNARTFLEVVGQYPQLRPQRETGESSWFGFSMIVDPGAGVDRRTVLDALDAAGVEYRPIVAGNFTRQPVLKHLDHRISGELKNAEVVNDHGFFVGNQEKDLTRELAVLDEALGRCLDRR</sequence>
<dbReference type="OrthoDB" id="5342089at2"/>
<dbReference type="InterPro" id="IPR000653">
    <property type="entry name" value="DegT/StrS_aminotransferase"/>
</dbReference>
<name>A0A1I1WIS3_9ACTN</name>
<gene>
    <name evidence="3" type="ORF">SAMN05216574_101394</name>
</gene>
<evidence type="ECO:0000256" key="2">
    <source>
        <dbReference type="RuleBase" id="RU004508"/>
    </source>
</evidence>
<accession>A0A1I1WIS3</accession>
<comment type="similarity">
    <text evidence="2">Belongs to the DegT/DnrJ/EryC1 family.</text>
</comment>